<dbReference type="KEGG" id="dvm:DvMF_0180"/>
<dbReference type="AlphaFoldDB" id="B8DNT3"/>
<organism evidence="2">
    <name type="scientific">Nitratidesulfovibrio vulgaris (strain DSM 19637 / Miyazaki F)</name>
    <name type="common">Desulfovibrio vulgaris</name>
    <dbReference type="NCBI Taxonomy" id="883"/>
    <lineage>
        <taxon>Bacteria</taxon>
        <taxon>Pseudomonadati</taxon>
        <taxon>Thermodesulfobacteriota</taxon>
        <taxon>Desulfovibrionia</taxon>
        <taxon>Desulfovibrionales</taxon>
        <taxon>Desulfovibrionaceae</taxon>
        <taxon>Nitratidesulfovibrio</taxon>
    </lineage>
</organism>
<dbReference type="PANTHER" id="PTHR35936:SF35">
    <property type="entry name" value="L-CYSTINE-BINDING PROTEIN TCYJ"/>
    <property type="match status" value="1"/>
</dbReference>
<evidence type="ECO:0000313" key="2">
    <source>
        <dbReference type="EMBL" id="ACL07140.1"/>
    </source>
</evidence>
<dbReference type="HOGENOM" id="CLU_1092921_0_0_7"/>
<sequence length="294" mass="31603">MHDCLSRCTSVPATGRAFAATLLCLLLLPLLLPDPALADADIATQTSAAPRELAILAFHRPPYYTFDHGVAGGILVDAVRRVLDAAHIPYHVTEMPPKRIVALFEQDPTAHACAPGWYRTREREQFARFSAPIYRNLPPAAVLRADAALQSGRARGLTGLLATGLRLVLRDGFSYGPALDEALARSRAPVYRSTADNAALLEMLASGRYDMTLMEQEEAAELLRRSPRLLQALQLVPLTGQDALPGQPQTRHLMCGRGVDEATMHRIDDAIAAVLGDMPGDVAGGLPGTHPAAP</sequence>
<feature type="chain" id="PRO_5002867459" evidence="1">
    <location>
        <begin position="39"/>
        <end position="294"/>
    </location>
</feature>
<dbReference type="STRING" id="883.DvMF_0180"/>
<proteinExistence type="predicted"/>
<accession>B8DNT3</accession>
<dbReference type="PANTHER" id="PTHR35936">
    <property type="entry name" value="MEMBRANE-BOUND LYTIC MUREIN TRANSGLYCOSYLASE F"/>
    <property type="match status" value="1"/>
</dbReference>
<protein>
    <submittedName>
        <fullName evidence="2">Uncharacterized protein</fullName>
    </submittedName>
</protein>
<name>B8DNT3_NITV9</name>
<gene>
    <name evidence="2" type="ordered locus">DvMF_0180</name>
</gene>
<dbReference type="eggNOG" id="COG0834">
    <property type="taxonomic scope" value="Bacteria"/>
</dbReference>
<feature type="signal peptide" evidence="1">
    <location>
        <begin position="1"/>
        <end position="38"/>
    </location>
</feature>
<dbReference type="OrthoDB" id="5456414at2"/>
<evidence type="ECO:0000256" key="1">
    <source>
        <dbReference type="SAM" id="SignalP"/>
    </source>
</evidence>
<dbReference type="SUPFAM" id="SSF53850">
    <property type="entry name" value="Periplasmic binding protein-like II"/>
    <property type="match status" value="1"/>
</dbReference>
<dbReference type="EMBL" id="CP001197">
    <property type="protein sequence ID" value="ACL07140.1"/>
    <property type="molecule type" value="Genomic_DNA"/>
</dbReference>
<dbReference type="Gene3D" id="3.40.190.10">
    <property type="entry name" value="Periplasmic binding protein-like II"/>
    <property type="match status" value="2"/>
</dbReference>
<keyword evidence="1" id="KW-0732">Signal</keyword>
<reference evidence="2" key="1">
    <citation type="submission" date="2008-10" db="EMBL/GenBank/DDBJ databases">
        <title>Complete sequence of Desulfovibrio vulgaris str. 'Miyazaki F'.</title>
        <authorList>
            <person name="Lucas S."/>
            <person name="Copeland A."/>
            <person name="Lapidus A."/>
            <person name="Glavina del Rio T."/>
            <person name="Dalin E."/>
            <person name="Tice H."/>
            <person name="Bruce D."/>
            <person name="Goodwin L."/>
            <person name="Pitluck S."/>
            <person name="Sims D."/>
            <person name="Brettin T."/>
            <person name="Detter J.C."/>
            <person name="Han C."/>
            <person name="Larimer F."/>
            <person name="Land M."/>
            <person name="Hauser L."/>
            <person name="Kyrpides N."/>
            <person name="Mikhailova N."/>
            <person name="Hazen T.C."/>
            <person name="Richardson P."/>
        </authorList>
    </citation>
    <scope>NUCLEOTIDE SEQUENCE</scope>
    <source>
        <strain evidence="2">Miyazaki F</strain>
    </source>
</reference>